<dbReference type="InterPro" id="IPR051788">
    <property type="entry name" value="MFS_Transporter"/>
</dbReference>
<keyword evidence="2 5" id="KW-0812">Transmembrane</keyword>
<keyword evidence="8" id="KW-1185">Reference proteome</keyword>
<dbReference type="PANTHER" id="PTHR23514:SF13">
    <property type="entry name" value="INNER MEMBRANE PROTEIN YBJJ"/>
    <property type="match status" value="1"/>
</dbReference>
<evidence type="ECO:0000313" key="7">
    <source>
        <dbReference type="EMBL" id="GIF57585.1"/>
    </source>
</evidence>
<dbReference type="InterPro" id="IPR020846">
    <property type="entry name" value="MFS_dom"/>
</dbReference>
<dbReference type="SUPFAM" id="SSF103473">
    <property type="entry name" value="MFS general substrate transporter"/>
    <property type="match status" value="1"/>
</dbReference>
<evidence type="ECO:0000256" key="2">
    <source>
        <dbReference type="ARBA" id="ARBA00022692"/>
    </source>
</evidence>
<feature type="transmembrane region" description="Helical" evidence="5">
    <location>
        <begin position="42"/>
        <end position="64"/>
    </location>
</feature>
<feature type="transmembrane region" description="Helical" evidence="5">
    <location>
        <begin position="231"/>
        <end position="256"/>
    </location>
</feature>
<name>A0ABQ4C4A1_9ACTN</name>
<gene>
    <name evidence="7" type="ORF">Air01nite_36800</name>
</gene>
<evidence type="ECO:0000256" key="4">
    <source>
        <dbReference type="ARBA" id="ARBA00023136"/>
    </source>
</evidence>
<dbReference type="PANTHER" id="PTHR23514">
    <property type="entry name" value="BYPASS OF STOP CODON PROTEIN 6"/>
    <property type="match status" value="1"/>
</dbReference>
<dbReference type="RefSeq" id="WP_203703839.1">
    <property type="nucleotide sequence ID" value="NZ_BAAALU010000023.1"/>
</dbReference>
<organism evidence="7 8">
    <name type="scientific">Asanoa iriomotensis</name>
    <dbReference type="NCBI Taxonomy" id="234613"/>
    <lineage>
        <taxon>Bacteria</taxon>
        <taxon>Bacillati</taxon>
        <taxon>Actinomycetota</taxon>
        <taxon>Actinomycetes</taxon>
        <taxon>Micromonosporales</taxon>
        <taxon>Micromonosporaceae</taxon>
        <taxon>Asanoa</taxon>
    </lineage>
</organism>
<keyword evidence="4 5" id="KW-0472">Membrane</keyword>
<dbReference type="Gene3D" id="1.20.1250.20">
    <property type="entry name" value="MFS general substrate transporter like domains"/>
    <property type="match status" value="1"/>
</dbReference>
<comment type="caution">
    <text evidence="7">The sequence shown here is derived from an EMBL/GenBank/DDBJ whole genome shotgun (WGS) entry which is preliminary data.</text>
</comment>
<evidence type="ECO:0000256" key="3">
    <source>
        <dbReference type="ARBA" id="ARBA00022989"/>
    </source>
</evidence>
<proteinExistence type="predicted"/>
<reference evidence="7 8" key="1">
    <citation type="submission" date="2021-01" db="EMBL/GenBank/DDBJ databases">
        <title>Whole genome shotgun sequence of Asanoa iriomotensis NBRC 100142.</title>
        <authorList>
            <person name="Komaki H."/>
            <person name="Tamura T."/>
        </authorList>
    </citation>
    <scope>NUCLEOTIDE SEQUENCE [LARGE SCALE GENOMIC DNA]</scope>
    <source>
        <strain evidence="7 8">NBRC 100142</strain>
    </source>
</reference>
<feature type="transmembrane region" description="Helical" evidence="5">
    <location>
        <begin position="202"/>
        <end position="225"/>
    </location>
</feature>
<dbReference type="InterPro" id="IPR011701">
    <property type="entry name" value="MFS"/>
</dbReference>
<keyword evidence="3 5" id="KW-1133">Transmembrane helix</keyword>
<dbReference type="CDD" id="cd17393">
    <property type="entry name" value="MFS_MosC_like"/>
    <property type="match status" value="1"/>
</dbReference>
<accession>A0ABQ4C4A1</accession>
<evidence type="ECO:0000259" key="6">
    <source>
        <dbReference type="PROSITE" id="PS50850"/>
    </source>
</evidence>
<feature type="transmembrane region" description="Helical" evidence="5">
    <location>
        <begin position="94"/>
        <end position="113"/>
    </location>
</feature>
<comment type="subcellular location">
    <subcellularLocation>
        <location evidence="1">Cell membrane</location>
        <topology evidence="1">Multi-pass membrane protein</topology>
    </subcellularLocation>
</comment>
<protein>
    <submittedName>
        <fullName evidence="7">MFS transporter</fullName>
    </submittedName>
</protein>
<evidence type="ECO:0000256" key="1">
    <source>
        <dbReference type="ARBA" id="ARBA00004651"/>
    </source>
</evidence>
<evidence type="ECO:0000313" key="8">
    <source>
        <dbReference type="Proteomes" id="UP000624325"/>
    </source>
</evidence>
<feature type="transmembrane region" description="Helical" evidence="5">
    <location>
        <begin position="71"/>
        <end position="88"/>
    </location>
</feature>
<feature type="domain" description="Major facilitator superfamily (MFS) profile" evidence="6">
    <location>
        <begin position="1"/>
        <end position="379"/>
    </location>
</feature>
<dbReference type="EMBL" id="BONC01000024">
    <property type="protein sequence ID" value="GIF57585.1"/>
    <property type="molecule type" value="Genomic_DNA"/>
</dbReference>
<dbReference type="Pfam" id="PF07690">
    <property type="entry name" value="MFS_1"/>
    <property type="match status" value="1"/>
</dbReference>
<dbReference type="Proteomes" id="UP000624325">
    <property type="component" value="Unassembled WGS sequence"/>
</dbReference>
<evidence type="ECO:0000256" key="5">
    <source>
        <dbReference type="SAM" id="Phobius"/>
    </source>
</evidence>
<feature type="transmembrane region" description="Helical" evidence="5">
    <location>
        <begin position="159"/>
        <end position="181"/>
    </location>
</feature>
<dbReference type="PROSITE" id="PS50850">
    <property type="entry name" value="MFS"/>
    <property type="match status" value="1"/>
</dbReference>
<dbReference type="InterPro" id="IPR036259">
    <property type="entry name" value="MFS_trans_sf"/>
</dbReference>
<feature type="transmembrane region" description="Helical" evidence="5">
    <location>
        <begin position="134"/>
        <end position="153"/>
    </location>
</feature>
<sequence length="386" mass="38632">MAGRARWAITAVFAANGLLIATMAARAPSVKVDLGLSAGQLGLTTAAFGVSAVLAMQVAGGLAARFGSRRVVRGAVTLLPVALVGTAVPDGLLGLSAAFLVFGAVHGLLDVTMNAHAVAVERELGRSILNGCHAAWSIGAVGGSLLASGAAALDLSRTVHFGLVAAVVVPTVAVWTGALLPASADHVEETAARPKARWSRQLIVLGAMGATVLTVEAAIANWSGIFLHERLAAPLGLAALGYVAFTACQTAGRLVGDRLLARREPHELLRAGTLTAAAGLALVVLSPWPVLAIAGFAVVGIGLATPLPVLFSTAGHLGAATTGAAATVARFSTMTYTGILVAPAIIGAVADLVGLTWTLAALAPLLAAVAATDLRVLARQPAAVMP</sequence>